<dbReference type="Gene3D" id="3.90.550.10">
    <property type="entry name" value="Spore Coat Polysaccharide Biosynthesis Protein SpsA, Chain A"/>
    <property type="match status" value="1"/>
</dbReference>
<dbReference type="CDD" id="cd00761">
    <property type="entry name" value="Glyco_tranf_GTA_type"/>
    <property type="match status" value="1"/>
</dbReference>
<dbReference type="Pfam" id="PF00535">
    <property type="entry name" value="Glycos_transf_2"/>
    <property type="match status" value="1"/>
</dbReference>
<dbReference type="SUPFAM" id="SSF53448">
    <property type="entry name" value="Nucleotide-diphospho-sugar transferases"/>
    <property type="match status" value="1"/>
</dbReference>
<evidence type="ECO:0000259" key="1">
    <source>
        <dbReference type="Pfam" id="PF00535"/>
    </source>
</evidence>
<dbReference type="PANTHER" id="PTHR22916">
    <property type="entry name" value="GLYCOSYLTRANSFERASE"/>
    <property type="match status" value="1"/>
</dbReference>
<sequence>MITVANPDLKVSIIMPVYKARATVEQAIRSVISQTYSNWELIIVNDCCPDNSCLQVQDMIISDLRIFRIDNITNQGVAISRNKGIAKAEGNIIAFLDSDDYWHPEKLSLQVDKIKKGYDVVCSNYMRIELNTKIKEVFNKVEFDYSDMLKSNRIGNLTGIYRSDRIGKIYQKNVGHEDYIMWLETVKIAKKGYCVQSPLAYYRVTNNSLSSNKFQAVLWQWKVYRKEVNLSLIKSIWFFLNYSCTAYKKRQ</sequence>
<dbReference type="RefSeq" id="WP_062843716.1">
    <property type="nucleotide sequence ID" value="NZ_CP014945.1"/>
</dbReference>
<dbReference type="EMBL" id="CP014945">
    <property type="protein sequence ID" value="AMT95949.1"/>
    <property type="molecule type" value="Genomic_DNA"/>
</dbReference>
<protein>
    <recommendedName>
        <fullName evidence="1">Glycosyltransferase 2-like domain-containing protein</fullName>
    </recommendedName>
</protein>
<dbReference type="InterPro" id="IPR029044">
    <property type="entry name" value="Nucleotide-diphossugar_trans"/>
</dbReference>
<accession>A0ABN4MYQ3</accession>
<dbReference type="GeneID" id="33060065"/>
<organism evidence="2 3">
    <name type="scientific">Psychrobacter alimentarius</name>
    <dbReference type="NCBI Taxonomy" id="261164"/>
    <lineage>
        <taxon>Bacteria</taxon>
        <taxon>Pseudomonadati</taxon>
        <taxon>Pseudomonadota</taxon>
        <taxon>Gammaproteobacteria</taxon>
        <taxon>Moraxellales</taxon>
        <taxon>Moraxellaceae</taxon>
        <taxon>Psychrobacter</taxon>
    </lineage>
</organism>
<proteinExistence type="predicted"/>
<keyword evidence="3" id="KW-1185">Reference proteome</keyword>
<name>A0ABN4MYQ3_9GAMM</name>
<feature type="domain" description="Glycosyltransferase 2-like" evidence="1">
    <location>
        <begin position="12"/>
        <end position="137"/>
    </location>
</feature>
<dbReference type="Proteomes" id="UP000076104">
    <property type="component" value="Chromosome"/>
</dbReference>
<gene>
    <name evidence="2" type="ORF">A3K91_0317</name>
</gene>
<dbReference type="InterPro" id="IPR001173">
    <property type="entry name" value="Glyco_trans_2-like"/>
</dbReference>
<dbReference type="PANTHER" id="PTHR22916:SF3">
    <property type="entry name" value="UDP-GLCNAC:BETAGAL BETA-1,3-N-ACETYLGLUCOSAMINYLTRANSFERASE-LIKE PROTEIN 1"/>
    <property type="match status" value="1"/>
</dbReference>
<evidence type="ECO:0000313" key="3">
    <source>
        <dbReference type="Proteomes" id="UP000076104"/>
    </source>
</evidence>
<reference evidence="2 3" key="1">
    <citation type="submission" date="2016-03" db="EMBL/GenBank/DDBJ databases">
        <title>Genome sequencing of Psychrobacter alimentarius PAMC 27889.</title>
        <authorList>
            <person name="Lee J."/>
            <person name="Kim O.-S."/>
        </authorList>
    </citation>
    <scope>NUCLEOTIDE SEQUENCE [LARGE SCALE GENOMIC DNA]</scope>
    <source>
        <strain evidence="2 3">PAMC 27889</strain>
    </source>
</reference>
<evidence type="ECO:0000313" key="2">
    <source>
        <dbReference type="EMBL" id="AMT95949.1"/>
    </source>
</evidence>